<evidence type="ECO:0000256" key="1">
    <source>
        <dbReference type="SAM" id="Phobius"/>
    </source>
</evidence>
<protein>
    <recommendedName>
        <fullName evidence="4">FixH protein</fullName>
    </recommendedName>
</protein>
<organism evidence="2 3">
    <name type="scientific">Actibacterium mucosum KCTC 23349</name>
    <dbReference type="NCBI Taxonomy" id="1454373"/>
    <lineage>
        <taxon>Bacteria</taxon>
        <taxon>Pseudomonadati</taxon>
        <taxon>Pseudomonadota</taxon>
        <taxon>Alphaproteobacteria</taxon>
        <taxon>Rhodobacterales</taxon>
        <taxon>Roseobacteraceae</taxon>
        <taxon>Actibacterium</taxon>
    </lineage>
</organism>
<keyword evidence="1" id="KW-0472">Membrane</keyword>
<dbReference type="InterPro" id="IPR008620">
    <property type="entry name" value="FixH"/>
</dbReference>
<reference evidence="2 3" key="1">
    <citation type="submission" date="2014-03" db="EMBL/GenBank/DDBJ databases">
        <title>Draft Genome Sequence of Actibacterium mucosum KCTC 23349, a Marine Alphaproteobacterium with Complex Ionic Requirements Isolated from Mediterranean Seawater at Malvarrosa Beach, Valencia, Spain.</title>
        <authorList>
            <person name="Arahal D.R."/>
            <person name="Shao Z."/>
            <person name="Lai Q."/>
            <person name="Pujalte M.J."/>
        </authorList>
    </citation>
    <scope>NUCLEOTIDE SEQUENCE [LARGE SCALE GENOMIC DNA]</scope>
    <source>
        <strain evidence="2 3">KCTC 23349</strain>
    </source>
</reference>
<evidence type="ECO:0000313" key="2">
    <source>
        <dbReference type="EMBL" id="KAJ54879.1"/>
    </source>
</evidence>
<dbReference type="AlphaFoldDB" id="A0A037ZH00"/>
<dbReference type="OrthoDB" id="1495896at2"/>
<dbReference type="STRING" id="1454373.ACMU_14035"/>
<dbReference type="InterPro" id="IPR018037">
    <property type="entry name" value="FixH_proteobacterial"/>
</dbReference>
<dbReference type="Proteomes" id="UP000026249">
    <property type="component" value="Unassembled WGS sequence"/>
</dbReference>
<dbReference type="RefSeq" id="WP_035259962.1">
    <property type="nucleotide sequence ID" value="NZ_JFKE01000005.1"/>
</dbReference>
<comment type="caution">
    <text evidence="2">The sequence shown here is derived from an EMBL/GenBank/DDBJ whole genome shotgun (WGS) entry which is preliminary data.</text>
</comment>
<keyword evidence="3" id="KW-1185">Reference proteome</keyword>
<feature type="transmembrane region" description="Helical" evidence="1">
    <location>
        <begin position="12"/>
        <end position="34"/>
    </location>
</feature>
<evidence type="ECO:0000313" key="3">
    <source>
        <dbReference type="Proteomes" id="UP000026249"/>
    </source>
</evidence>
<dbReference type="Pfam" id="PF05751">
    <property type="entry name" value="FixH"/>
    <property type="match status" value="1"/>
</dbReference>
<keyword evidence="1" id="KW-0812">Transmembrane</keyword>
<sequence length="152" mass="16266">MFQAPITGRTVFFITASAFAVIIAVNVTMATLAVGTFPGLEVRNSYVASQQFEASRDNQDALGWTLNAGYERGQLVLRFTDADGAAFAPEAVSVLVGRSTVARDDQELLLNPTGDQFAAPVVLEPGKWLLRVSTTAPDGTPFFQRLTIQVAG</sequence>
<gene>
    <name evidence="2" type="ORF">ACMU_14035</name>
</gene>
<proteinExistence type="predicted"/>
<accession>A0A037ZH00</accession>
<dbReference type="PIRSF" id="PIRSF011386">
    <property type="entry name" value="FixH"/>
    <property type="match status" value="1"/>
</dbReference>
<evidence type="ECO:0008006" key="4">
    <source>
        <dbReference type="Google" id="ProtNLM"/>
    </source>
</evidence>
<keyword evidence="1" id="KW-1133">Transmembrane helix</keyword>
<name>A0A037ZH00_9RHOB</name>
<dbReference type="EMBL" id="JFKE01000005">
    <property type="protein sequence ID" value="KAJ54879.1"/>
    <property type="molecule type" value="Genomic_DNA"/>
</dbReference>